<evidence type="ECO:0000256" key="6">
    <source>
        <dbReference type="ARBA" id="ARBA00022912"/>
    </source>
</evidence>
<evidence type="ECO:0000259" key="14">
    <source>
        <dbReference type="PROSITE" id="PS50056"/>
    </source>
</evidence>
<organism evidence="16 17">
    <name type="scientific">Plakobranchus ocellatus</name>
    <dbReference type="NCBI Taxonomy" id="259542"/>
    <lineage>
        <taxon>Eukaryota</taxon>
        <taxon>Metazoa</taxon>
        <taxon>Spiralia</taxon>
        <taxon>Lophotrochozoa</taxon>
        <taxon>Mollusca</taxon>
        <taxon>Gastropoda</taxon>
        <taxon>Heterobranchia</taxon>
        <taxon>Euthyneura</taxon>
        <taxon>Panpulmonata</taxon>
        <taxon>Sacoglossa</taxon>
        <taxon>Placobranchoidea</taxon>
        <taxon>Plakobranchidae</taxon>
        <taxon>Plakobranchus</taxon>
    </lineage>
</organism>
<name>A0AAV3Z742_9GAST</name>
<evidence type="ECO:0000256" key="9">
    <source>
        <dbReference type="ARBA" id="ARBA00023180"/>
    </source>
</evidence>
<evidence type="ECO:0000256" key="2">
    <source>
        <dbReference type="ARBA" id="ARBA00013064"/>
    </source>
</evidence>
<feature type="domain" description="Tyrosine specific protein phosphatases" evidence="14">
    <location>
        <begin position="1044"/>
        <end position="1118"/>
    </location>
</feature>
<feature type="domain" description="Tyrosine-protein phosphatase" evidence="13">
    <location>
        <begin position="860"/>
        <end position="1127"/>
    </location>
</feature>
<dbReference type="InterPro" id="IPR003961">
    <property type="entry name" value="FN3_dom"/>
</dbReference>
<evidence type="ECO:0000259" key="15">
    <source>
        <dbReference type="PROSITE" id="PS50853"/>
    </source>
</evidence>
<gene>
    <name evidence="16" type="ORF">PoB_002164100</name>
</gene>
<protein>
    <recommendedName>
        <fullName evidence="2">protein-tyrosine-phosphatase</fullName>
        <ecNumber evidence="2">3.1.3.48</ecNumber>
    </recommendedName>
</protein>
<evidence type="ECO:0000313" key="16">
    <source>
        <dbReference type="EMBL" id="GFN95135.1"/>
    </source>
</evidence>
<evidence type="ECO:0000313" key="17">
    <source>
        <dbReference type="Proteomes" id="UP000735302"/>
    </source>
</evidence>
<dbReference type="InterPro" id="IPR050713">
    <property type="entry name" value="RTP_Phos/Ushers"/>
</dbReference>
<dbReference type="SUPFAM" id="SSF52799">
    <property type="entry name" value="(Phosphotyrosine protein) phosphatases II"/>
    <property type="match status" value="2"/>
</dbReference>
<dbReference type="FunFam" id="3.90.190.10:FF:000062">
    <property type="entry name" value="Receptor-type tyrosine-protein phosphatase kappa"/>
    <property type="match status" value="1"/>
</dbReference>
<dbReference type="EMBL" id="BLXT01002484">
    <property type="protein sequence ID" value="GFN95135.1"/>
    <property type="molecule type" value="Genomic_DNA"/>
</dbReference>
<keyword evidence="7 12" id="KW-1133">Transmembrane helix</keyword>
<keyword evidence="5" id="KW-0378">Hydrolase</keyword>
<reference evidence="16 17" key="1">
    <citation type="journal article" date="2021" name="Elife">
        <title>Chloroplast acquisition without the gene transfer in kleptoplastic sea slugs, Plakobranchus ocellatus.</title>
        <authorList>
            <person name="Maeda T."/>
            <person name="Takahashi S."/>
            <person name="Yoshida T."/>
            <person name="Shimamura S."/>
            <person name="Takaki Y."/>
            <person name="Nagai Y."/>
            <person name="Toyoda A."/>
            <person name="Suzuki Y."/>
            <person name="Arimoto A."/>
            <person name="Ishii H."/>
            <person name="Satoh N."/>
            <person name="Nishiyama T."/>
            <person name="Hasebe M."/>
            <person name="Maruyama T."/>
            <person name="Minagawa J."/>
            <person name="Obokata J."/>
            <person name="Shigenobu S."/>
        </authorList>
    </citation>
    <scope>NUCLEOTIDE SEQUENCE [LARGE SCALE GENOMIC DNA]</scope>
</reference>
<feature type="domain" description="Fibronectin type-III" evidence="15">
    <location>
        <begin position="199"/>
        <end position="297"/>
    </location>
</feature>
<comment type="catalytic activity">
    <reaction evidence="10">
        <text>O-phospho-L-tyrosyl-[protein] + H2O = L-tyrosyl-[protein] + phosphate</text>
        <dbReference type="Rhea" id="RHEA:10684"/>
        <dbReference type="Rhea" id="RHEA-COMP:10136"/>
        <dbReference type="Rhea" id="RHEA-COMP:20101"/>
        <dbReference type="ChEBI" id="CHEBI:15377"/>
        <dbReference type="ChEBI" id="CHEBI:43474"/>
        <dbReference type="ChEBI" id="CHEBI:46858"/>
        <dbReference type="ChEBI" id="CHEBI:61978"/>
        <dbReference type="EC" id="3.1.3.48"/>
    </reaction>
</comment>
<dbReference type="PROSITE" id="PS00383">
    <property type="entry name" value="TYR_PHOSPHATASE_1"/>
    <property type="match status" value="2"/>
</dbReference>
<dbReference type="InterPro" id="IPR057598">
    <property type="entry name" value="Fn3_PTPRU"/>
</dbReference>
<evidence type="ECO:0000259" key="13">
    <source>
        <dbReference type="PROSITE" id="PS50055"/>
    </source>
</evidence>
<dbReference type="AlphaFoldDB" id="A0AAV3Z742"/>
<proteinExistence type="predicted"/>
<dbReference type="InterPro" id="IPR000387">
    <property type="entry name" value="Tyr_Pase_dom"/>
</dbReference>
<dbReference type="GO" id="GO:0016020">
    <property type="term" value="C:membrane"/>
    <property type="evidence" value="ECO:0007669"/>
    <property type="project" value="UniProtKB-SubCell"/>
</dbReference>
<dbReference type="PROSITE" id="PS50055">
    <property type="entry name" value="TYR_PHOSPHATASE_PTP"/>
    <property type="match status" value="2"/>
</dbReference>
<evidence type="ECO:0000256" key="1">
    <source>
        <dbReference type="ARBA" id="ARBA00004479"/>
    </source>
</evidence>
<comment type="subcellular location">
    <subcellularLocation>
        <location evidence="1">Membrane</location>
        <topology evidence="1">Single-pass type I membrane protein</topology>
    </subcellularLocation>
</comment>
<dbReference type="SMART" id="SM00060">
    <property type="entry name" value="FN3"/>
    <property type="match status" value="4"/>
</dbReference>
<comment type="caution">
    <text evidence="16">The sequence shown here is derived from an EMBL/GenBank/DDBJ whole genome shotgun (WGS) entry which is preliminary data.</text>
</comment>
<keyword evidence="16" id="KW-0675">Receptor</keyword>
<dbReference type="PANTHER" id="PTHR46957">
    <property type="entry name" value="CYTOKINE RECEPTOR"/>
    <property type="match status" value="1"/>
</dbReference>
<dbReference type="Gene3D" id="2.60.40.10">
    <property type="entry name" value="Immunoglobulins"/>
    <property type="match status" value="3"/>
</dbReference>
<evidence type="ECO:0000256" key="5">
    <source>
        <dbReference type="ARBA" id="ARBA00022801"/>
    </source>
</evidence>
<feature type="region of interest" description="Disordered" evidence="11">
    <location>
        <begin position="502"/>
        <end position="521"/>
    </location>
</feature>
<dbReference type="Proteomes" id="UP000735302">
    <property type="component" value="Unassembled WGS sequence"/>
</dbReference>
<keyword evidence="3 12" id="KW-0812">Transmembrane</keyword>
<dbReference type="SUPFAM" id="SSF49265">
    <property type="entry name" value="Fibronectin type III"/>
    <property type="match status" value="2"/>
</dbReference>
<dbReference type="SMART" id="SM00404">
    <property type="entry name" value="PTPc_motif"/>
    <property type="match status" value="2"/>
</dbReference>
<dbReference type="FunFam" id="3.90.190.10:FF:000102">
    <property type="entry name" value="Receptor-type tyrosine-protein phosphatase"/>
    <property type="match status" value="1"/>
</dbReference>
<keyword evidence="17" id="KW-1185">Reference proteome</keyword>
<evidence type="ECO:0000256" key="11">
    <source>
        <dbReference type="SAM" id="MobiDB-lite"/>
    </source>
</evidence>
<feature type="transmembrane region" description="Helical" evidence="12">
    <location>
        <begin position="462"/>
        <end position="486"/>
    </location>
</feature>
<dbReference type="Gene3D" id="3.90.190.10">
    <property type="entry name" value="Protein tyrosine phosphatase superfamily"/>
    <property type="match status" value="2"/>
</dbReference>
<evidence type="ECO:0000256" key="3">
    <source>
        <dbReference type="ARBA" id="ARBA00022692"/>
    </source>
</evidence>
<dbReference type="InterPro" id="IPR036116">
    <property type="entry name" value="FN3_sf"/>
</dbReference>
<dbReference type="InterPro" id="IPR029021">
    <property type="entry name" value="Prot-tyrosine_phosphatase-like"/>
</dbReference>
<dbReference type="PRINTS" id="PR00700">
    <property type="entry name" value="PRTYPHPHTASE"/>
</dbReference>
<dbReference type="PROSITE" id="PS50056">
    <property type="entry name" value="TYR_PHOSPHATASE_2"/>
    <property type="match status" value="2"/>
</dbReference>
<feature type="domain" description="Tyrosine-protein phosphatase" evidence="13">
    <location>
        <begin position="575"/>
        <end position="828"/>
    </location>
</feature>
<dbReference type="InterPro" id="IPR000242">
    <property type="entry name" value="PTP_cat"/>
</dbReference>
<keyword evidence="6" id="KW-0904">Protein phosphatase</keyword>
<dbReference type="CDD" id="cd12087">
    <property type="entry name" value="TM_EGFR-like"/>
    <property type="match status" value="1"/>
</dbReference>
<dbReference type="InterPro" id="IPR003595">
    <property type="entry name" value="Tyr_Pase_cat"/>
</dbReference>
<dbReference type="Pfam" id="PF23144">
    <property type="entry name" value="Fn3_PTPRU"/>
    <property type="match status" value="1"/>
</dbReference>
<feature type="domain" description="Tyrosine specific protein phosphatases" evidence="14">
    <location>
        <begin position="748"/>
        <end position="819"/>
    </location>
</feature>
<dbReference type="EC" id="3.1.3.48" evidence="2"/>
<sequence>PGPARNLTLLSRNATVAQLSWFAPTRENGIIKGYELYYTEGGEAGATWKTPVSKFDDQIFFYLTSLKPGTNYLIYVRAINGAGLGGPSNLIRITTMEVPPDPPENLKADSVDFAKVELSWNPPTRPNGRLLKYLIVYKEEGKKKRTNEMVADGGKMAVNYTLSGLKTGTHYKIHVKAENIMGTSHSSNQVIVVTSKPNPVGNLFNISRSSTSFKLRWTLPESGGDMMESILVQCDLSRSLTSPPGQKPVRIKLDPNTVEVLVRNLSPASLYVCSVKNNYHALGVVREAHIKVWTMPAELKPPRSPQVIGYTDNSATLKLFESDDRTIDFYRIVVESVGRRDTNRRRRDLYENDATHPDVVRLPRAAMRVQDMTHDIHTARANGETAYVTAEFEPHRLRGTFTVGDKKTYNGYYNGPLKKELQYTFWLVAYSNVDGIQQSQLVKVDKPLEARSTGAAPTSNSITVMVGVIAVFILLILIFAVLLILWRRHHIAEDREKAEMPSFGPAILPEPETPEPSTPLGKEDEVEQLIDVPSTELLVEAEPVYTNTDDVYPPIKVEDLWDYIRSAKQNDLDGLKKEFKLLPAGVTAPCEVARRNENKYKNRYGNIIAYDHSRVLLDPEGDDKTDDYINANYIDGYKKQRVYIAAQGPSKPTLNDIWRMAWKENSKTIIMLTNVTESGKKKCEVYWPETGSEQYGNISVQLLETDVLPDFTIRTFLMSKGGQSKYIKQFHYTTWPDHGVPRFGHSLLLFRQKIRAYDLLDSGTVIIHCSAGVGRTGTYISVDTQLEMAKSEGLIDVFNFVHHMRSQRVNMVQTLEQYVFVYDCLLEALICGDTTVTSYAFPELYTELCLFDQDISKTKLEEQFEILKLLSTTIERDESTSALSQENIFKNRCKNIVPANRCRPYLMTACEGGNDYINAVYLNSYVKRDQLLVTQMPLPDTVTDFWRLVYDHKSHCIVMLNEVETNDDVSGQTCEQYWTEDPGGITYGPFHVETTSEIKSNPIVTVRDFTLTNTEKEEGEPSRLVRQFHFHRWQEGSVTPSSHRALLELVDMLQAWTQQQEGPVVLHCMNGASRCGVVCATLTILERLQKEKEVDIFQAVKQLRLNRPQLVDNMEQYQFCHELVLDYLSNDQEASGSVS</sequence>
<dbReference type="GO" id="GO:0004725">
    <property type="term" value="F:protein tyrosine phosphatase activity"/>
    <property type="evidence" value="ECO:0007669"/>
    <property type="project" value="UniProtKB-EC"/>
</dbReference>
<keyword evidence="8 12" id="KW-0472">Membrane</keyword>
<feature type="domain" description="Fibronectin type-III" evidence="15">
    <location>
        <begin position="3"/>
        <end position="98"/>
    </location>
</feature>
<accession>A0AAV3Z742</accession>
<evidence type="ECO:0000256" key="4">
    <source>
        <dbReference type="ARBA" id="ARBA00022729"/>
    </source>
</evidence>
<dbReference type="PROSITE" id="PS50853">
    <property type="entry name" value="FN3"/>
    <property type="match status" value="3"/>
</dbReference>
<dbReference type="PANTHER" id="PTHR46957:SF6">
    <property type="entry name" value="PROTEIN-TYROSINE-PHOSPHATASE"/>
    <property type="match status" value="1"/>
</dbReference>
<evidence type="ECO:0000256" key="7">
    <source>
        <dbReference type="ARBA" id="ARBA00022989"/>
    </source>
</evidence>
<dbReference type="SMART" id="SM00194">
    <property type="entry name" value="PTPc"/>
    <property type="match status" value="2"/>
</dbReference>
<evidence type="ECO:0000256" key="12">
    <source>
        <dbReference type="SAM" id="Phobius"/>
    </source>
</evidence>
<dbReference type="Pfam" id="PF00041">
    <property type="entry name" value="fn3"/>
    <property type="match status" value="2"/>
</dbReference>
<dbReference type="CDD" id="cd00063">
    <property type="entry name" value="FN3"/>
    <property type="match status" value="2"/>
</dbReference>
<dbReference type="Pfam" id="PF00102">
    <property type="entry name" value="Y_phosphatase"/>
    <property type="match status" value="2"/>
</dbReference>
<evidence type="ECO:0000256" key="10">
    <source>
        <dbReference type="ARBA" id="ARBA00051722"/>
    </source>
</evidence>
<feature type="domain" description="Fibronectin type-III" evidence="15">
    <location>
        <begin position="102"/>
        <end position="198"/>
    </location>
</feature>
<keyword evidence="9" id="KW-0325">Glycoprotein</keyword>
<dbReference type="InterPro" id="IPR013783">
    <property type="entry name" value="Ig-like_fold"/>
</dbReference>
<feature type="non-terminal residue" evidence="16">
    <location>
        <position position="1"/>
    </location>
</feature>
<dbReference type="InterPro" id="IPR016130">
    <property type="entry name" value="Tyr_Pase_AS"/>
</dbReference>
<keyword evidence="4" id="KW-0732">Signal</keyword>
<evidence type="ECO:0000256" key="8">
    <source>
        <dbReference type="ARBA" id="ARBA00023136"/>
    </source>
</evidence>